<feature type="domain" description="ANTAR" evidence="1">
    <location>
        <begin position="24"/>
        <end position="62"/>
    </location>
</feature>
<dbReference type="Gene3D" id="1.10.10.10">
    <property type="entry name" value="Winged helix-like DNA-binding domain superfamily/Winged helix DNA-binding domain"/>
    <property type="match status" value="1"/>
</dbReference>
<dbReference type="Pfam" id="PF03861">
    <property type="entry name" value="ANTAR"/>
    <property type="match status" value="1"/>
</dbReference>
<dbReference type="AlphaFoldDB" id="A0A1R0KTV8"/>
<dbReference type="EMBL" id="MQUQ01000008">
    <property type="protein sequence ID" value="OLZ51481.1"/>
    <property type="molecule type" value="Genomic_DNA"/>
</dbReference>
<keyword evidence="3" id="KW-1185">Reference proteome</keyword>
<comment type="caution">
    <text evidence="2">The sequence shown here is derived from an EMBL/GenBank/DDBJ whole genome shotgun (WGS) entry which is preliminary data.</text>
</comment>
<dbReference type="RefSeq" id="WP_076161841.1">
    <property type="nucleotide sequence ID" value="NZ_JBEZVB010000016.1"/>
</dbReference>
<evidence type="ECO:0000313" key="2">
    <source>
        <dbReference type="EMBL" id="OLZ51481.1"/>
    </source>
</evidence>
<proteinExistence type="predicted"/>
<evidence type="ECO:0000313" key="3">
    <source>
        <dbReference type="Proteomes" id="UP000187486"/>
    </source>
</evidence>
<dbReference type="InterPro" id="IPR005561">
    <property type="entry name" value="ANTAR"/>
</dbReference>
<reference evidence="2 3" key="1">
    <citation type="submission" date="2016-01" db="EMBL/GenBank/DDBJ databases">
        <title>Amycolatopsis coloradensis genome sequencing and assembly.</title>
        <authorList>
            <person name="Mayilraj S."/>
        </authorList>
    </citation>
    <scope>NUCLEOTIDE SEQUENCE [LARGE SCALE GENOMIC DNA]</scope>
    <source>
        <strain evidence="2 3">DSM 44225</strain>
    </source>
</reference>
<dbReference type="OrthoDB" id="3637667at2"/>
<sequence length="65" mass="7507">MTTSETDNDAEWRAQLWRKMAGHEKAKDILMRRHDIDDRSAASLLALCAEQRRVEVAEIARLLGR</sequence>
<organism evidence="2 3">
    <name type="scientific">Amycolatopsis coloradensis</name>
    <dbReference type="NCBI Taxonomy" id="76021"/>
    <lineage>
        <taxon>Bacteria</taxon>
        <taxon>Bacillati</taxon>
        <taxon>Actinomycetota</taxon>
        <taxon>Actinomycetes</taxon>
        <taxon>Pseudonocardiales</taxon>
        <taxon>Pseudonocardiaceae</taxon>
        <taxon>Amycolatopsis</taxon>
    </lineage>
</organism>
<protein>
    <recommendedName>
        <fullName evidence="1">ANTAR domain-containing protein</fullName>
    </recommendedName>
</protein>
<gene>
    <name evidence="2" type="ORF">BS329_17020</name>
</gene>
<dbReference type="GO" id="GO:0003723">
    <property type="term" value="F:RNA binding"/>
    <property type="evidence" value="ECO:0007669"/>
    <property type="project" value="InterPro"/>
</dbReference>
<name>A0A1R0KTV8_9PSEU</name>
<dbReference type="InterPro" id="IPR036388">
    <property type="entry name" value="WH-like_DNA-bd_sf"/>
</dbReference>
<accession>A0A1R0KTV8</accession>
<evidence type="ECO:0000259" key="1">
    <source>
        <dbReference type="Pfam" id="PF03861"/>
    </source>
</evidence>
<dbReference type="Proteomes" id="UP000187486">
    <property type="component" value="Unassembled WGS sequence"/>
</dbReference>